<comment type="subcellular location">
    <subcellularLocation>
        <location evidence="1">Membrane</location>
        <topology evidence="1">Multi-pass membrane protein</topology>
    </subcellularLocation>
</comment>
<comment type="similarity">
    <text evidence="3">Belongs to the PIGC family.</text>
</comment>
<keyword evidence="7 8" id="KW-0472">Membrane</keyword>
<dbReference type="InterPro" id="IPR009450">
    <property type="entry name" value="Plno_GlcNAc_GPI2"/>
</dbReference>
<keyword evidence="9" id="KW-0808">Transferase</keyword>
<evidence type="ECO:0000256" key="5">
    <source>
        <dbReference type="ARBA" id="ARBA00022692"/>
    </source>
</evidence>
<dbReference type="UniPathway" id="UPA00196"/>
<proteinExistence type="inferred from homology"/>
<evidence type="ECO:0000256" key="6">
    <source>
        <dbReference type="ARBA" id="ARBA00022989"/>
    </source>
</evidence>
<dbReference type="AlphaFoldDB" id="A0A0F7SHB7"/>
<dbReference type="GO" id="GO:0016757">
    <property type="term" value="F:glycosyltransferase activity"/>
    <property type="evidence" value="ECO:0007669"/>
    <property type="project" value="UniProtKB-KW"/>
</dbReference>
<keyword evidence="9" id="KW-0328">Glycosyltransferase</keyword>
<accession>A0A0F7SHB7</accession>
<organism evidence="9">
    <name type="scientific">Phaffia rhodozyma</name>
    <name type="common">Yeast</name>
    <name type="synonym">Xanthophyllomyces dendrorhous</name>
    <dbReference type="NCBI Taxonomy" id="264483"/>
    <lineage>
        <taxon>Eukaryota</taxon>
        <taxon>Fungi</taxon>
        <taxon>Dikarya</taxon>
        <taxon>Basidiomycota</taxon>
        <taxon>Agaricomycotina</taxon>
        <taxon>Tremellomycetes</taxon>
        <taxon>Cystofilobasidiales</taxon>
        <taxon>Mrakiaceae</taxon>
        <taxon>Phaffia</taxon>
    </lineage>
</organism>
<dbReference type="Pfam" id="PF06432">
    <property type="entry name" value="GPI2"/>
    <property type="match status" value="1"/>
</dbReference>
<keyword evidence="5 8" id="KW-0812">Transmembrane</keyword>
<feature type="transmembrane region" description="Helical" evidence="8">
    <location>
        <begin position="301"/>
        <end position="320"/>
    </location>
</feature>
<reference evidence="9" key="1">
    <citation type="submission" date="2014-08" db="EMBL/GenBank/DDBJ databases">
        <authorList>
            <person name="Sharma Rahul"/>
            <person name="Thines Marco"/>
        </authorList>
    </citation>
    <scope>NUCLEOTIDE SEQUENCE</scope>
</reference>
<evidence type="ECO:0000256" key="7">
    <source>
        <dbReference type="ARBA" id="ARBA00023136"/>
    </source>
</evidence>
<dbReference type="GO" id="GO:0000506">
    <property type="term" value="C:glycosylphosphatidylinositol-N-acetylglucosaminyltransferase (GPI-GnT) complex"/>
    <property type="evidence" value="ECO:0007669"/>
    <property type="project" value="TreeGrafter"/>
</dbReference>
<protein>
    <submittedName>
        <fullName evidence="9">N-acetylglucosaminyltransferase complex, subunit PIG-C/GPI2, required for phosphatidylinositol biosynthesis</fullName>
    </submittedName>
</protein>
<dbReference type="PANTHER" id="PTHR12982">
    <property type="entry name" value="PHOSPHATIDYLINOSITOL GLYCAN, CLASS C"/>
    <property type="match status" value="1"/>
</dbReference>
<feature type="transmembrane region" description="Helical" evidence="8">
    <location>
        <begin position="143"/>
        <end position="162"/>
    </location>
</feature>
<keyword evidence="4" id="KW-0337">GPI-anchor biosynthesis</keyword>
<evidence type="ECO:0000256" key="3">
    <source>
        <dbReference type="ARBA" id="ARBA00008321"/>
    </source>
</evidence>
<feature type="transmembrane region" description="Helical" evidence="8">
    <location>
        <begin position="110"/>
        <end position="131"/>
    </location>
</feature>
<name>A0A0F7SHB7_PHARH</name>
<evidence type="ECO:0000256" key="4">
    <source>
        <dbReference type="ARBA" id="ARBA00022502"/>
    </source>
</evidence>
<evidence type="ECO:0000256" key="8">
    <source>
        <dbReference type="SAM" id="Phobius"/>
    </source>
</evidence>
<evidence type="ECO:0000256" key="1">
    <source>
        <dbReference type="ARBA" id="ARBA00004141"/>
    </source>
</evidence>
<comment type="pathway">
    <text evidence="2">Glycolipid biosynthesis; glycosylphosphatidylinositol-anchor biosynthesis.</text>
</comment>
<dbReference type="EMBL" id="LN483167">
    <property type="protein sequence ID" value="CDZ96704.1"/>
    <property type="molecule type" value="Genomic_DNA"/>
</dbReference>
<keyword evidence="6 8" id="KW-1133">Transmembrane helix</keyword>
<sequence length="347" mass="37528">MVSPPPYSSPPPSTSCLSSALLLNGRERPACPTLLVIPNGSHDLSAVKLNRIKTNGDLDSDLDQTEQVDEIWERQLYRRQKFPDNHIDQTFLDVLREASSSPPRPKLGPLILSSLVIFIPLSIHFLFIAVFHGLLTGRIDPGYVILGSLGAGSGGWLIWWLRNSCQGRFPLRPSIISLLLLHALAPILRTLTEATTSDSIWPLAGGLFVLGLLLGDHGRDVGGPKRLSSSLALTSSLSASVVLASRLPTNTHVFALVLYSILSFALGPILLRQISPTFTPPLATALFGLTIKSLLPEMPTTSATFMFLTAGIILAGPLGIRRSWRLKSVIKGDWDVALPVVRQSSDG</sequence>
<evidence type="ECO:0000313" key="9">
    <source>
        <dbReference type="EMBL" id="CDZ96704.1"/>
    </source>
</evidence>
<dbReference type="GO" id="GO:0006506">
    <property type="term" value="P:GPI anchor biosynthetic process"/>
    <property type="evidence" value="ECO:0007669"/>
    <property type="project" value="UniProtKB-UniPathway"/>
</dbReference>
<dbReference type="PANTHER" id="PTHR12982:SF0">
    <property type="entry name" value="PHOSPHATIDYLINOSITOL N-ACETYLGLUCOSAMINYLTRANSFERASE SUBUNIT C"/>
    <property type="match status" value="1"/>
</dbReference>
<feature type="transmembrane region" description="Helical" evidence="8">
    <location>
        <begin position="253"/>
        <end position="271"/>
    </location>
</feature>
<evidence type="ECO:0000256" key="2">
    <source>
        <dbReference type="ARBA" id="ARBA00004687"/>
    </source>
</evidence>